<keyword evidence="2" id="KW-0813">Transport</keyword>
<evidence type="ECO:0000313" key="7">
    <source>
        <dbReference type="Proteomes" id="UP000596351"/>
    </source>
</evidence>
<dbReference type="Pfam" id="PF14524">
    <property type="entry name" value="Wzt_C"/>
    <property type="match status" value="1"/>
</dbReference>
<dbReference type="Gene3D" id="2.70.50.60">
    <property type="entry name" value="abc- transporter (atp binding component) like domain"/>
    <property type="match status" value="1"/>
</dbReference>
<protein>
    <submittedName>
        <fullName evidence="6">ABC transporter ATP-binding protein</fullName>
    </submittedName>
</protein>
<keyword evidence="6" id="KW-0614">Plasmid</keyword>
<name>A0ABX7F4F6_9HYPH</name>
<reference evidence="6 7" key="1">
    <citation type="submission" date="2018-09" db="EMBL/GenBank/DDBJ databases">
        <title>Rhizobium sp. MAE2-X.</title>
        <authorList>
            <person name="Lee Y."/>
            <person name="Jeon C.O."/>
        </authorList>
    </citation>
    <scope>NUCLEOTIDE SEQUENCE [LARGE SCALE GENOMIC DNA]</scope>
    <source>
        <strain evidence="6 7">MAE2-X</strain>
        <plasmid evidence="6 7">p1</plasmid>
    </source>
</reference>
<dbReference type="SMART" id="SM00382">
    <property type="entry name" value="AAA"/>
    <property type="match status" value="1"/>
</dbReference>
<dbReference type="InterPro" id="IPR003593">
    <property type="entry name" value="AAA+_ATPase"/>
</dbReference>
<dbReference type="PANTHER" id="PTHR46743:SF2">
    <property type="entry name" value="TEICHOIC ACIDS EXPORT ATP-BINDING PROTEIN TAGH"/>
    <property type="match status" value="1"/>
</dbReference>
<keyword evidence="7" id="KW-1185">Reference proteome</keyword>
<evidence type="ECO:0000256" key="2">
    <source>
        <dbReference type="ARBA" id="ARBA00022448"/>
    </source>
</evidence>
<dbReference type="PROSITE" id="PS00211">
    <property type="entry name" value="ABC_TRANSPORTER_1"/>
    <property type="match status" value="1"/>
</dbReference>
<dbReference type="CDD" id="cd03220">
    <property type="entry name" value="ABC_KpsT_Wzt"/>
    <property type="match status" value="1"/>
</dbReference>
<evidence type="ECO:0000256" key="4">
    <source>
        <dbReference type="ARBA" id="ARBA00022840"/>
    </source>
</evidence>
<keyword evidence="4 6" id="KW-0067">ATP-binding</keyword>
<sequence length="442" mass="49667">MYSDNCVIHADNISKLYRKFERPEDRLKEWLFRGKRRYSSDFWALSGVSIDIDRGETVGIVGRNGSGKSTLLKLICGTVRPTTGTISVKGRISALLELGAGFNNEFTGRENIHLNASLLGLTPDEIAERMDRILAFAEIGSYIDQPVKYYSSGMFARLAFSVAVHVDPQILIIDEILAVGDMAFQRKCVEKIFQIKQSGCTILFVSHDAYQVKTICDRALYLKNGAPIGYGPASDIIDLYTYDVEKIDSFISLTGEMPVKDEHHSSTRDAERDVKPVAENDAFILDDAELRPAENGDMPPFEITSVHMVADGVASPKEIKSGARVEFTVRYRSLRHDAPKQGSFVFNLKRHDDFYVCGATTLMEKRPPYKLERQGEFQIIFPALNLLAGHYKIRFAINDVFGWGVLAERLEACIFQVKDTYVSHGLIDLPREWRVSDRGGES</sequence>
<dbReference type="InterPro" id="IPR003439">
    <property type="entry name" value="ABC_transporter-like_ATP-bd"/>
</dbReference>
<dbReference type="PROSITE" id="PS50893">
    <property type="entry name" value="ABC_TRANSPORTER_2"/>
    <property type="match status" value="1"/>
</dbReference>
<dbReference type="EMBL" id="CP032406">
    <property type="protein sequence ID" value="QRF54453.1"/>
    <property type="molecule type" value="Genomic_DNA"/>
</dbReference>
<dbReference type="InterPro" id="IPR027417">
    <property type="entry name" value="P-loop_NTPase"/>
</dbReference>
<dbReference type="GO" id="GO:0005524">
    <property type="term" value="F:ATP binding"/>
    <property type="evidence" value="ECO:0007669"/>
    <property type="project" value="UniProtKB-KW"/>
</dbReference>
<dbReference type="InterPro" id="IPR029439">
    <property type="entry name" value="Wzt_C"/>
</dbReference>
<feature type="domain" description="ABC transporter" evidence="5">
    <location>
        <begin position="8"/>
        <end position="249"/>
    </location>
</feature>
<dbReference type="Pfam" id="PF00005">
    <property type="entry name" value="ABC_tran"/>
    <property type="match status" value="1"/>
</dbReference>
<dbReference type="PANTHER" id="PTHR46743">
    <property type="entry name" value="TEICHOIC ACIDS EXPORT ATP-BINDING PROTEIN TAGH"/>
    <property type="match status" value="1"/>
</dbReference>
<organism evidence="6 7">
    <name type="scientific">Rhizobium rosettiformans</name>
    <dbReference type="NCBI Taxonomy" id="1368430"/>
    <lineage>
        <taxon>Bacteria</taxon>
        <taxon>Pseudomonadati</taxon>
        <taxon>Pseudomonadota</taxon>
        <taxon>Alphaproteobacteria</taxon>
        <taxon>Hyphomicrobiales</taxon>
        <taxon>Rhizobiaceae</taxon>
        <taxon>Rhizobium/Agrobacterium group</taxon>
        <taxon>Rhizobium</taxon>
    </lineage>
</organism>
<dbReference type="Gene3D" id="3.40.50.300">
    <property type="entry name" value="P-loop containing nucleotide triphosphate hydrolases"/>
    <property type="match status" value="1"/>
</dbReference>
<evidence type="ECO:0000313" key="6">
    <source>
        <dbReference type="EMBL" id="QRF54453.1"/>
    </source>
</evidence>
<dbReference type="InterPro" id="IPR015860">
    <property type="entry name" value="ABC_transpr_TagH-like"/>
</dbReference>
<dbReference type="SUPFAM" id="SSF52540">
    <property type="entry name" value="P-loop containing nucleoside triphosphate hydrolases"/>
    <property type="match status" value="1"/>
</dbReference>
<dbReference type="Proteomes" id="UP000596351">
    <property type="component" value="Plasmid p1"/>
</dbReference>
<comment type="similarity">
    <text evidence="1">Belongs to the ABC transporter superfamily.</text>
</comment>
<evidence type="ECO:0000256" key="3">
    <source>
        <dbReference type="ARBA" id="ARBA00022741"/>
    </source>
</evidence>
<proteinExistence type="inferred from homology"/>
<geneLocation type="plasmid" evidence="6 7">
    <name>p1</name>
</geneLocation>
<gene>
    <name evidence="6" type="ORF">D4A92_23385</name>
</gene>
<dbReference type="InterPro" id="IPR050683">
    <property type="entry name" value="Bact_Polysacc_Export_ATP-bd"/>
</dbReference>
<evidence type="ECO:0000259" key="5">
    <source>
        <dbReference type="PROSITE" id="PS50893"/>
    </source>
</evidence>
<keyword evidence="3" id="KW-0547">Nucleotide-binding</keyword>
<dbReference type="CDD" id="cd10147">
    <property type="entry name" value="Wzt_C-like"/>
    <property type="match status" value="1"/>
</dbReference>
<accession>A0ABX7F4F6</accession>
<dbReference type="InterPro" id="IPR017871">
    <property type="entry name" value="ABC_transporter-like_CS"/>
</dbReference>
<evidence type="ECO:0000256" key="1">
    <source>
        <dbReference type="ARBA" id="ARBA00005417"/>
    </source>
</evidence>